<dbReference type="PRINTS" id="PR01100">
    <property type="entry name" value="SHIKIMTKNASE"/>
</dbReference>
<evidence type="ECO:0000256" key="3">
    <source>
        <dbReference type="ARBA" id="ARBA00022777"/>
    </source>
</evidence>
<keyword evidence="1" id="KW-0808">Transferase</keyword>
<evidence type="ECO:0000256" key="1">
    <source>
        <dbReference type="ARBA" id="ARBA00022679"/>
    </source>
</evidence>
<keyword evidence="5" id="KW-1185">Reference proteome</keyword>
<dbReference type="Gene3D" id="3.40.50.300">
    <property type="entry name" value="P-loop containing nucleotide triphosphate hydrolases"/>
    <property type="match status" value="1"/>
</dbReference>
<gene>
    <name evidence="4" type="ORF">BDV29DRAFT_155073</name>
</gene>
<reference evidence="4 5" key="1">
    <citation type="submission" date="2019-04" db="EMBL/GenBank/DDBJ databases">
        <title>Friends and foes A comparative genomics study of 23 Aspergillus species from section Flavi.</title>
        <authorList>
            <consortium name="DOE Joint Genome Institute"/>
            <person name="Kjaerbolling I."/>
            <person name="Vesth T."/>
            <person name="Frisvad J.C."/>
            <person name="Nybo J.L."/>
            <person name="Theobald S."/>
            <person name="Kildgaard S."/>
            <person name="Isbrandt T."/>
            <person name="Kuo A."/>
            <person name="Sato A."/>
            <person name="Lyhne E.K."/>
            <person name="Kogle M.E."/>
            <person name="Wiebenga A."/>
            <person name="Kun R.S."/>
            <person name="Lubbers R.J."/>
            <person name="Makela M.R."/>
            <person name="Barry K."/>
            <person name="Chovatia M."/>
            <person name="Clum A."/>
            <person name="Daum C."/>
            <person name="Haridas S."/>
            <person name="He G."/>
            <person name="LaButti K."/>
            <person name="Lipzen A."/>
            <person name="Mondo S."/>
            <person name="Riley R."/>
            <person name="Salamov A."/>
            <person name="Simmons B.A."/>
            <person name="Magnuson J.K."/>
            <person name="Henrissat B."/>
            <person name="Mortensen U.H."/>
            <person name="Larsen T.O."/>
            <person name="Devries R.P."/>
            <person name="Grigoriev I.V."/>
            <person name="Machida M."/>
            <person name="Baker S.E."/>
            <person name="Andersen M.R."/>
        </authorList>
    </citation>
    <scope>NUCLEOTIDE SEQUENCE [LARGE SCALE GENOMIC DNA]</scope>
    <source>
        <strain evidence="4 5">CBS 151.66</strain>
    </source>
</reference>
<evidence type="ECO:0008006" key="6">
    <source>
        <dbReference type="Google" id="ProtNLM"/>
    </source>
</evidence>
<dbReference type="InterPro" id="IPR027417">
    <property type="entry name" value="P-loop_NTPase"/>
</dbReference>
<dbReference type="OrthoDB" id="442176at2759"/>
<keyword evidence="3" id="KW-0418">Kinase</keyword>
<dbReference type="GO" id="GO:0006139">
    <property type="term" value="P:nucleobase-containing compound metabolic process"/>
    <property type="evidence" value="ECO:0007669"/>
    <property type="project" value="InterPro"/>
</dbReference>
<dbReference type="GO" id="GO:0019205">
    <property type="term" value="F:nucleobase-containing compound kinase activity"/>
    <property type="evidence" value="ECO:0007669"/>
    <property type="project" value="InterPro"/>
</dbReference>
<accession>A0A5N5X5N1</accession>
<evidence type="ECO:0000256" key="2">
    <source>
        <dbReference type="ARBA" id="ARBA00022741"/>
    </source>
</evidence>
<organism evidence="4 5">
    <name type="scientific">Aspergillus leporis</name>
    <dbReference type="NCBI Taxonomy" id="41062"/>
    <lineage>
        <taxon>Eukaryota</taxon>
        <taxon>Fungi</taxon>
        <taxon>Dikarya</taxon>
        <taxon>Ascomycota</taxon>
        <taxon>Pezizomycotina</taxon>
        <taxon>Eurotiomycetes</taxon>
        <taxon>Eurotiomycetidae</taxon>
        <taxon>Eurotiales</taxon>
        <taxon>Aspergillaceae</taxon>
        <taxon>Aspergillus</taxon>
        <taxon>Aspergillus subgen. Circumdati</taxon>
    </lineage>
</organism>
<dbReference type="Proteomes" id="UP000326565">
    <property type="component" value="Unassembled WGS sequence"/>
</dbReference>
<proteinExistence type="predicted"/>
<dbReference type="GO" id="GO:0005524">
    <property type="term" value="F:ATP binding"/>
    <property type="evidence" value="ECO:0007669"/>
    <property type="project" value="InterPro"/>
</dbReference>
<evidence type="ECO:0000313" key="5">
    <source>
        <dbReference type="Proteomes" id="UP000326565"/>
    </source>
</evidence>
<dbReference type="AlphaFoldDB" id="A0A5N5X5N1"/>
<name>A0A5N5X5N1_9EURO</name>
<dbReference type="Pfam" id="PF00406">
    <property type="entry name" value="ADK"/>
    <property type="match status" value="1"/>
</dbReference>
<dbReference type="InterPro" id="IPR000850">
    <property type="entry name" value="Adenylat/UMP-CMP_kin"/>
</dbReference>
<dbReference type="SUPFAM" id="SSF52540">
    <property type="entry name" value="P-loop containing nucleoside triphosphate hydrolases"/>
    <property type="match status" value="1"/>
</dbReference>
<sequence length="277" mass="31064">MSDSSDDTHGKKNTVRRIWIPRPFPGLWEGCSWTYNESVYRQTGVVVPLGKMPTPAPEVDFQMATLIFLIGGPGSGKSTIGANLSADLGFIQINPNEIVKRLRVQGPEEAWLAVESAMDDNGVVPDDMLSVLLKMEVSMHLEASEGVFLIEDFPRSYKQFEEFSSLCDYGLAISLEVSSATLMRRVLPDDESSFSAKIARMDDFLRREKAFYEVDRSLSPHSNFTNELVRVCAELEVKAYYPHLKNLVENKLANPEIPLPIKELSMEMVLSAEKPKL</sequence>
<dbReference type="EMBL" id="ML732186">
    <property type="protein sequence ID" value="KAB8075989.1"/>
    <property type="molecule type" value="Genomic_DNA"/>
</dbReference>
<keyword evidence="2" id="KW-0547">Nucleotide-binding</keyword>
<evidence type="ECO:0000313" key="4">
    <source>
        <dbReference type="EMBL" id="KAB8075989.1"/>
    </source>
</evidence>
<dbReference type="PANTHER" id="PTHR23359">
    <property type="entry name" value="NUCLEOTIDE KINASE"/>
    <property type="match status" value="1"/>
</dbReference>
<protein>
    <recommendedName>
        <fullName evidence="6">P-loop containing nucleoside triphosphate hydrolase protein</fullName>
    </recommendedName>
</protein>